<dbReference type="InterPro" id="IPR032048">
    <property type="entry name" value="TGase_elicitor"/>
</dbReference>
<protein>
    <submittedName>
        <fullName evidence="3">Unnamed protein product</fullName>
    </submittedName>
</protein>
<feature type="signal peptide" evidence="2">
    <location>
        <begin position="1"/>
        <end position="28"/>
    </location>
</feature>
<name>A0A9W6UB97_9STRA</name>
<evidence type="ECO:0000313" key="3">
    <source>
        <dbReference type="EMBL" id="GMF28806.1"/>
    </source>
</evidence>
<comment type="caution">
    <text evidence="3">The sequence shown here is derived from an EMBL/GenBank/DDBJ whole genome shotgun (WGS) entry which is preliminary data.</text>
</comment>
<keyword evidence="4" id="KW-1185">Reference proteome</keyword>
<feature type="chain" id="PRO_5040794226" evidence="2">
    <location>
        <begin position="29"/>
        <end position="511"/>
    </location>
</feature>
<evidence type="ECO:0000256" key="1">
    <source>
        <dbReference type="SAM" id="MobiDB-lite"/>
    </source>
</evidence>
<proteinExistence type="predicted"/>
<evidence type="ECO:0000313" key="4">
    <source>
        <dbReference type="Proteomes" id="UP001165083"/>
    </source>
</evidence>
<dbReference type="OrthoDB" id="10249031at2759"/>
<dbReference type="AlphaFoldDB" id="A0A9W6UB97"/>
<dbReference type="Gene3D" id="3.30.40.240">
    <property type="entry name" value="Transglutaminase elicitor, body domain"/>
    <property type="match status" value="1"/>
</dbReference>
<dbReference type="EMBL" id="BSXW01000737">
    <property type="protein sequence ID" value="GMF28806.1"/>
    <property type="molecule type" value="Genomic_DNA"/>
</dbReference>
<dbReference type="Pfam" id="PF16683">
    <property type="entry name" value="TGase_elicitor"/>
    <property type="match status" value="1"/>
</dbReference>
<accession>A0A9W6UB97</accession>
<sequence>MRPTRYCSLSSITWAAALAGLLFSGVTGTPFEYNPVTIVSSATSLSHSSPAFGGIAAGTNISAITYEVRTYTLITSSSTKTTNTSSTKGGTSTSTSTTTKSSSISTSTTTSKTSTSAGGSTIFNNSIAGKGTVLASVHERTLEESTSDIQKLENHFGTSLELNVNKLASSAAYYVMPWPSSYWAIYLDGINYRWSSASEPSATEKYASAFGVDPDTLMTSVSQSTGVLSMSSSRTSCWTNWDCASLGDGSVCARRDGENQGYCIPTWYGICHAWSPAALLEPEPNCAVDYNGVTFQPMDIKALLSEIYDGAKVATVFTGARFYGPDSDDSTDEYGRYSDESRRDLGPGFMHVALSNIIGRFNASVIMDVTAGAEVWNQPIYSYQVVTQREMTPSDAAGQYFGVSTYPFNGAAQRMMYTEMSVSWMVETFEDGGLVALGRAANYENSKTYSYLLELDNDYNILGGEWVGDSRSDHPDFLWFPKARPDLSTVTEVGLSYQNVRTLLDMATHCS</sequence>
<reference evidence="3" key="1">
    <citation type="submission" date="2023-04" db="EMBL/GenBank/DDBJ databases">
        <title>Phytophthora lilii NBRC 32176.</title>
        <authorList>
            <person name="Ichikawa N."/>
            <person name="Sato H."/>
            <person name="Tonouchi N."/>
        </authorList>
    </citation>
    <scope>NUCLEOTIDE SEQUENCE</scope>
    <source>
        <strain evidence="3">NBRC 32176</strain>
    </source>
</reference>
<dbReference type="Proteomes" id="UP001165083">
    <property type="component" value="Unassembled WGS sequence"/>
</dbReference>
<gene>
    <name evidence="3" type="ORF">Plil01_001216600</name>
</gene>
<dbReference type="GO" id="GO:0016755">
    <property type="term" value="F:aminoacyltransferase activity"/>
    <property type="evidence" value="ECO:0007669"/>
    <property type="project" value="InterPro"/>
</dbReference>
<organism evidence="3 4">
    <name type="scientific">Phytophthora lilii</name>
    <dbReference type="NCBI Taxonomy" id="2077276"/>
    <lineage>
        <taxon>Eukaryota</taxon>
        <taxon>Sar</taxon>
        <taxon>Stramenopiles</taxon>
        <taxon>Oomycota</taxon>
        <taxon>Peronosporomycetes</taxon>
        <taxon>Peronosporales</taxon>
        <taxon>Peronosporaceae</taxon>
        <taxon>Phytophthora</taxon>
    </lineage>
</organism>
<feature type="region of interest" description="Disordered" evidence="1">
    <location>
        <begin position="77"/>
        <end position="117"/>
    </location>
</feature>
<evidence type="ECO:0000256" key="2">
    <source>
        <dbReference type="SAM" id="SignalP"/>
    </source>
</evidence>
<keyword evidence="2" id="KW-0732">Signal</keyword>